<feature type="transmembrane region" description="Helical" evidence="8">
    <location>
        <begin position="48"/>
        <end position="68"/>
    </location>
</feature>
<keyword evidence="4" id="KW-1003">Cell membrane</keyword>
<feature type="transmembrane region" description="Helical" evidence="8">
    <location>
        <begin position="316"/>
        <end position="333"/>
    </location>
</feature>
<evidence type="ECO:0000256" key="4">
    <source>
        <dbReference type="ARBA" id="ARBA00022475"/>
    </source>
</evidence>
<keyword evidence="5 8" id="KW-0812">Transmembrane</keyword>
<evidence type="ECO:0000313" key="10">
    <source>
        <dbReference type="Proteomes" id="UP000245168"/>
    </source>
</evidence>
<feature type="transmembrane region" description="Helical" evidence="8">
    <location>
        <begin position="88"/>
        <end position="109"/>
    </location>
</feature>
<comment type="similarity">
    <text evidence="2">Belongs to the BCCT transporter (TC 2.A.15) family.</text>
</comment>
<feature type="transmembrane region" description="Helical" evidence="8">
    <location>
        <begin position="144"/>
        <end position="161"/>
    </location>
</feature>
<evidence type="ECO:0000256" key="2">
    <source>
        <dbReference type="ARBA" id="ARBA00005658"/>
    </source>
</evidence>
<gene>
    <name evidence="9" type="ORF">DDZ18_09085</name>
</gene>
<dbReference type="Pfam" id="PF02028">
    <property type="entry name" value="BCCT"/>
    <property type="match status" value="1"/>
</dbReference>
<feature type="transmembrane region" description="Helical" evidence="8">
    <location>
        <begin position="404"/>
        <end position="428"/>
    </location>
</feature>
<organism evidence="9 10">
    <name type="scientific">Marinicauda salina</name>
    <dbReference type="NCBI Taxonomy" id="2135793"/>
    <lineage>
        <taxon>Bacteria</taxon>
        <taxon>Pseudomonadati</taxon>
        <taxon>Pseudomonadota</taxon>
        <taxon>Alphaproteobacteria</taxon>
        <taxon>Maricaulales</taxon>
        <taxon>Maricaulaceae</taxon>
        <taxon>Marinicauda</taxon>
    </lineage>
</organism>
<feature type="transmembrane region" description="Helical" evidence="8">
    <location>
        <begin position="261"/>
        <end position="281"/>
    </location>
</feature>
<dbReference type="AlphaFoldDB" id="A0A2U2BV23"/>
<feature type="transmembrane region" description="Helical" evidence="8">
    <location>
        <begin position="9"/>
        <end position="28"/>
    </location>
</feature>
<comment type="caution">
    <text evidence="9">The sequence shown here is derived from an EMBL/GenBank/DDBJ whole genome shotgun (WGS) entry which is preliminary data.</text>
</comment>
<sequence>MPSKPSTDWLAFSISAAIVLAVCIGLLVDPEAGAELLPAIYDRIAGNLGPGFLLVGSFLIIFLLWLALSEYGGVRLGGAEEKPEFAVLSWAAMLFCAGIGAGLMYWAAIEWAYYLETPPFDLEPGSMAALEWASAYGLFHWGPSAWAFYCLPTLAIAYPYYNRDVPFLRLSTGCSGFAAFKPHRPLGRIVDTIFMVSLLGGAGSSLGFSTPMIAALMARILGLENGFHLEVVVLVVTIILFGVSAALGLKRGIRRLSDLNVALIFLFLGFVLLVGPTVRLLEAGVTGYGLVLQNFIRLNTWAEPFGDGSFVIDWTIFYWAWWVAYGPVVGLFVARISRGRTIRQVIYGMLGYGTIGAGMFFVILGNFGLDLELTGAADITGLITSEGGADAIVAMLAELPFATVAMTVFCLTAIVFSATTYDSASYILASSATRALPAGEDPALWQRLFWAAMLGALPITLLFVGGLRVVQTATLIASVPVLAIGVVMIRSLLKQLAEDHPKRAGRIPHG</sequence>
<evidence type="ECO:0000256" key="3">
    <source>
        <dbReference type="ARBA" id="ARBA00022448"/>
    </source>
</evidence>
<dbReference type="GO" id="GO:0005886">
    <property type="term" value="C:plasma membrane"/>
    <property type="evidence" value="ECO:0007669"/>
    <property type="project" value="UniProtKB-SubCell"/>
</dbReference>
<keyword evidence="3" id="KW-0813">Transport</keyword>
<dbReference type="NCBIfam" id="TIGR00842">
    <property type="entry name" value="bcct"/>
    <property type="match status" value="1"/>
</dbReference>
<dbReference type="RefSeq" id="WP_109253112.1">
    <property type="nucleotide sequence ID" value="NZ_QEXV01000003.1"/>
</dbReference>
<reference evidence="10" key="1">
    <citation type="submission" date="2018-05" db="EMBL/GenBank/DDBJ databases">
        <authorList>
            <person name="Liu B.-T."/>
        </authorList>
    </citation>
    <scope>NUCLEOTIDE SEQUENCE [LARGE SCALE GENOMIC DNA]</scope>
    <source>
        <strain evidence="10">WD6-1</strain>
    </source>
</reference>
<evidence type="ECO:0000256" key="6">
    <source>
        <dbReference type="ARBA" id="ARBA00022989"/>
    </source>
</evidence>
<feature type="transmembrane region" description="Helical" evidence="8">
    <location>
        <begin position="448"/>
        <end position="467"/>
    </location>
</feature>
<dbReference type="InterPro" id="IPR000060">
    <property type="entry name" value="BCCT_transptr"/>
</dbReference>
<protein>
    <submittedName>
        <fullName evidence="9">Choline transporter</fullName>
    </submittedName>
</protein>
<dbReference type="GO" id="GO:0022857">
    <property type="term" value="F:transmembrane transporter activity"/>
    <property type="evidence" value="ECO:0007669"/>
    <property type="project" value="InterPro"/>
</dbReference>
<dbReference type="Proteomes" id="UP000245168">
    <property type="component" value="Unassembled WGS sequence"/>
</dbReference>
<dbReference type="PANTHER" id="PTHR30047">
    <property type="entry name" value="HIGH-AFFINITY CHOLINE TRANSPORT PROTEIN-RELATED"/>
    <property type="match status" value="1"/>
</dbReference>
<accession>A0A2U2BV23</accession>
<keyword evidence="6 8" id="KW-1133">Transmembrane helix</keyword>
<dbReference type="EMBL" id="QEXV01000003">
    <property type="protein sequence ID" value="PWE17881.1"/>
    <property type="molecule type" value="Genomic_DNA"/>
</dbReference>
<proteinExistence type="inferred from homology"/>
<keyword evidence="10" id="KW-1185">Reference proteome</keyword>
<dbReference type="OrthoDB" id="9775735at2"/>
<feature type="transmembrane region" description="Helical" evidence="8">
    <location>
        <begin position="227"/>
        <end position="249"/>
    </location>
</feature>
<evidence type="ECO:0000256" key="5">
    <source>
        <dbReference type="ARBA" id="ARBA00022692"/>
    </source>
</evidence>
<comment type="subcellular location">
    <subcellularLocation>
        <location evidence="1">Cell membrane</location>
        <topology evidence="1">Multi-pass membrane protein</topology>
    </subcellularLocation>
</comment>
<evidence type="ECO:0000313" key="9">
    <source>
        <dbReference type="EMBL" id="PWE17881.1"/>
    </source>
</evidence>
<dbReference type="InterPro" id="IPR018093">
    <property type="entry name" value="BCCT_CS"/>
</dbReference>
<dbReference type="PANTHER" id="PTHR30047:SF7">
    <property type="entry name" value="HIGH-AFFINITY CHOLINE TRANSPORT PROTEIN"/>
    <property type="match status" value="1"/>
</dbReference>
<keyword evidence="7 8" id="KW-0472">Membrane</keyword>
<dbReference type="PROSITE" id="PS01303">
    <property type="entry name" value="BCCT"/>
    <property type="match status" value="1"/>
</dbReference>
<evidence type="ECO:0000256" key="1">
    <source>
        <dbReference type="ARBA" id="ARBA00004651"/>
    </source>
</evidence>
<name>A0A2U2BV23_9PROT</name>
<feature type="transmembrane region" description="Helical" evidence="8">
    <location>
        <begin position="193"/>
        <end position="221"/>
    </location>
</feature>
<feature type="transmembrane region" description="Helical" evidence="8">
    <location>
        <begin position="345"/>
        <end position="364"/>
    </location>
</feature>
<evidence type="ECO:0000256" key="8">
    <source>
        <dbReference type="SAM" id="Phobius"/>
    </source>
</evidence>
<evidence type="ECO:0000256" key="7">
    <source>
        <dbReference type="ARBA" id="ARBA00023136"/>
    </source>
</evidence>
<feature type="transmembrane region" description="Helical" evidence="8">
    <location>
        <begin position="473"/>
        <end position="493"/>
    </location>
</feature>